<protein>
    <submittedName>
        <fullName evidence="1">Uncharacterized protein</fullName>
    </submittedName>
</protein>
<dbReference type="AlphaFoldDB" id="A0A4Y2E1Q7"/>
<gene>
    <name evidence="1" type="ORF">AVEN_172353_1</name>
</gene>
<keyword evidence="2" id="KW-1185">Reference proteome</keyword>
<evidence type="ECO:0000313" key="2">
    <source>
        <dbReference type="Proteomes" id="UP000499080"/>
    </source>
</evidence>
<comment type="caution">
    <text evidence="1">The sequence shown here is derived from an EMBL/GenBank/DDBJ whole genome shotgun (WGS) entry which is preliminary data.</text>
</comment>
<organism evidence="1 2">
    <name type="scientific">Araneus ventricosus</name>
    <name type="common">Orbweaver spider</name>
    <name type="synonym">Epeira ventricosa</name>
    <dbReference type="NCBI Taxonomy" id="182803"/>
    <lineage>
        <taxon>Eukaryota</taxon>
        <taxon>Metazoa</taxon>
        <taxon>Ecdysozoa</taxon>
        <taxon>Arthropoda</taxon>
        <taxon>Chelicerata</taxon>
        <taxon>Arachnida</taxon>
        <taxon>Araneae</taxon>
        <taxon>Araneomorphae</taxon>
        <taxon>Entelegynae</taxon>
        <taxon>Araneoidea</taxon>
        <taxon>Araneidae</taxon>
        <taxon>Araneus</taxon>
    </lineage>
</organism>
<proteinExistence type="predicted"/>
<evidence type="ECO:0000313" key="1">
    <source>
        <dbReference type="EMBL" id="GBM23012.1"/>
    </source>
</evidence>
<accession>A0A4Y2E1Q7</accession>
<name>A0A4Y2E1Q7_ARAVE</name>
<dbReference type="Proteomes" id="UP000499080">
    <property type="component" value="Unassembled WGS sequence"/>
</dbReference>
<sequence>MPRHIPVKALFRRRVAWQTSSRLRFVLVECGRWNSEQFRHSYGAWFGKYLGSDRVNGCTDAVWPLSLPSLCEIFTAITRETTDTLTNPRAISILPVPTMVNNANSGRNSWKDRP</sequence>
<dbReference type="EMBL" id="BGPR01000490">
    <property type="protein sequence ID" value="GBM23012.1"/>
    <property type="molecule type" value="Genomic_DNA"/>
</dbReference>
<reference evidence="1 2" key="1">
    <citation type="journal article" date="2019" name="Sci. Rep.">
        <title>Orb-weaving spider Araneus ventricosus genome elucidates the spidroin gene catalogue.</title>
        <authorList>
            <person name="Kono N."/>
            <person name="Nakamura H."/>
            <person name="Ohtoshi R."/>
            <person name="Moran D.A.P."/>
            <person name="Shinohara A."/>
            <person name="Yoshida Y."/>
            <person name="Fujiwara M."/>
            <person name="Mori M."/>
            <person name="Tomita M."/>
            <person name="Arakawa K."/>
        </authorList>
    </citation>
    <scope>NUCLEOTIDE SEQUENCE [LARGE SCALE GENOMIC DNA]</scope>
</reference>